<evidence type="ECO:0000313" key="1">
    <source>
        <dbReference type="Proteomes" id="UP000887578"/>
    </source>
</evidence>
<dbReference type="AlphaFoldDB" id="A0A914QI04"/>
<accession>A0A914QI04</accession>
<name>A0A914QI04_9BILA</name>
<organism evidence="1 2">
    <name type="scientific">Panagrolaimus davidi</name>
    <dbReference type="NCBI Taxonomy" id="227884"/>
    <lineage>
        <taxon>Eukaryota</taxon>
        <taxon>Metazoa</taxon>
        <taxon>Ecdysozoa</taxon>
        <taxon>Nematoda</taxon>
        <taxon>Chromadorea</taxon>
        <taxon>Rhabditida</taxon>
        <taxon>Tylenchina</taxon>
        <taxon>Panagrolaimomorpha</taxon>
        <taxon>Panagrolaimoidea</taxon>
        <taxon>Panagrolaimidae</taxon>
        <taxon>Panagrolaimus</taxon>
    </lineage>
</organism>
<protein>
    <submittedName>
        <fullName evidence="2">Uncharacterized protein</fullName>
    </submittedName>
</protein>
<dbReference type="WBParaSite" id="PDA_v2.g3124.t1">
    <property type="protein sequence ID" value="PDA_v2.g3124.t1"/>
    <property type="gene ID" value="PDA_v2.g3124"/>
</dbReference>
<sequence>MDIKLYSPAAGNVKCRDTNDMNFTLAFDGDKKYIRGNIKVDDILLTMFMYEKCEENERNYYYVTEIIENNYAVLEGNGRRCFKDADAEPFHLNGTNYVMELQPSPNGFGCQVFMILPEYMRIEDVKLPEYTKVKLNSTFAGHNETFWWKSDNDSMLPDQISFDSSKNVKINILNSTPTFPYFFRIGSEQFIPTFNFSFGEKCKGTKFGIYLNLKPECQVYVQLGENGFAVSAKTTISKIEFKGSLSSMIFGGKYVSIKTVSSDSSLTIESLEICDLSNPHDVSLDQFVLRIIPFQNASNECEKAEILLLNSDVENHMEVLINRSKIIQTKKSTTKSLKNSTISLATNCWNYYRYYWSYILFSLPS</sequence>
<dbReference type="Proteomes" id="UP000887578">
    <property type="component" value="Unplaced"/>
</dbReference>
<keyword evidence="1" id="KW-1185">Reference proteome</keyword>
<reference evidence="2" key="1">
    <citation type="submission" date="2022-11" db="UniProtKB">
        <authorList>
            <consortium name="WormBaseParasite"/>
        </authorList>
    </citation>
    <scope>IDENTIFICATION</scope>
</reference>
<proteinExistence type="predicted"/>
<evidence type="ECO:0000313" key="2">
    <source>
        <dbReference type="WBParaSite" id="PDA_v2.g3124.t1"/>
    </source>
</evidence>